<dbReference type="RefSeq" id="WP_132331188.1">
    <property type="nucleotide sequence ID" value="NZ_SMJZ01000018.1"/>
</dbReference>
<keyword evidence="9" id="KW-1185">Reference proteome</keyword>
<dbReference type="PANTHER" id="PTHR43248:SF29">
    <property type="entry name" value="TRIPEPTIDYL AMINOPEPTIDASE"/>
    <property type="match status" value="1"/>
</dbReference>
<dbReference type="GO" id="GO:0016787">
    <property type="term" value="F:hydrolase activity"/>
    <property type="evidence" value="ECO:0007669"/>
    <property type="project" value="UniProtKB-KW"/>
</dbReference>
<dbReference type="InterPro" id="IPR029058">
    <property type="entry name" value="AB_hydrolase_fold"/>
</dbReference>
<reference evidence="8 9" key="1">
    <citation type="submission" date="2019-02" db="EMBL/GenBank/DDBJ databases">
        <title>Draft genome sequences of novel Actinobacteria.</title>
        <authorList>
            <person name="Sahin N."/>
            <person name="Ay H."/>
            <person name="Saygin H."/>
        </authorList>
    </citation>
    <scope>NUCLEOTIDE SEQUENCE [LARGE SCALE GENOMIC DNA]</scope>
    <source>
        <strain evidence="8 9">KC201</strain>
    </source>
</reference>
<evidence type="ECO:0000256" key="2">
    <source>
        <dbReference type="ARBA" id="ARBA00022729"/>
    </source>
</evidence>
<feature type="signal peptide" evidence="5">
    <location>
        <begin position="1"/>
        <end position="20"/>
    </location>
</feature>
<feature type="region of interest" description="Disordered" evidence="4">
    <location>
        <begin position="139"/>
        <end position="162"/>
    </location>
</feature>
<evidence type="ECO:0000313" key="8">
    <source>
        <dbReference type="EMBL" id="TDC09338.1"/>
    </source>
</evidence>
<dbReference type="SUPFAM" id="SSF53474">
    <property type="entry name" value="alpha/beta-Hydrolases"/>
    <property type="match status" value="1"/>
</dbReference>
<keyword evidence="3 8" id="KW-0378">Hydrolase</keyword>
<dbReference type="OrthoDB" id="3930934at2"/>
<dbReference type="AlphaFoldDB" id="A0A4R4NJ08"/>
<dbReference type="Proteomes" id="UP000295157">
    <property type="component" value="Unassembled WGS sequence"/>
</dbReference>
<dbReference type="PANTHER" id="PTHR43248">
    <property type="entry name" value="2-SUCCINYL-6-HYDROXY-2,4-CYCLOHEXADIENE-1-CARBOXYLATE SYNTHASE"/>
    <property type="match status" value="1"/>
</dbReference>
<sequence length="498" mass="53792">MTLGVLLTGFVALASPTTAASTWTEPSAVNWAACPEISDDELGRKLSEEQLAKARQLLDRMECGTISVPRDYDEPRGEQITVALTRLKATDQKRRLGTMALNPGGPGGSGYLMPMELVATGVEMDDRYDLIGFDPRGVGRSTKADCSGDGQGGRPQPGPITEEQARKVYDRTVKKNKACAQSNPELIGQLTTGNTAHDVDRIRAALGEKKISFYGVSWGGWLGTVLRSLHGGKIDRMWLDSPAPPYSRTDIATELRAKATDRNFQRMAAWIAERNDEYGLGTTRRQVASAVEKMRRSYDEEPLAFTDIDLTVDGALISQAAGSPSFNWSQMAQVLSELRDAEGPSAPPTVRKVFGSPPAGAPSGTDTTANLAYHCNEDLGSRSFEAAWAAYQKRLKRYPVTGRATPATPACAGWPLPVDKTSLKRHGGSLVLSGHRYENLSPWEGVLATHKTIGGTLVRMNDDVHGSAIRVPGCVAKVLAYFETGRTTDACPTRPEPA</sequence>
<evidence type="ECO:0000256" key="4">
    <source>
        <dbReference type="SAM" id="MobiDB-lite"/>
    </source>
</evidence>
<dbReference type="Gene3D" id="3.40.50.1820">
    <property type="entry name" value="alpha/beta hydrolase"/>
    <property type="match status" value="1"/>
</dbReference>
<evidence type="ECO:0000313" key="9">
    <source>
        <dbReference type="Proteomes" id="UP000295157"/>
    </source>
</evidence>
<protein>
    <submittedName>
        <fullName evidence="8">Alpha/beta fold hydrolase</fullName>
    </submittedName>
</protein>
<dbReference type="Pfam" id="PF08386">
    <property type="entry name" value="Abhydrolase_4"/>
    <property type="match status" value="1"/>
</dbReference>
<dbReference type="InterPro" id="IPR000073">
    <property type="entry name" value="AB_hydrolase_1"/>
</dbReference>
<feature type="chain" id="PRO_5039583799" evidence="5">
    <location>
        <begin position="21"/>
        <end position="498"/>
    </location>
</feature>
<name>A0A4R4NJ08_9ACTN</name>
<proteinExistence type="inferred from homology"/>
<dbReference type="InterPro" id="IPR051601">
    <property type="entry name" value="Serine_prot/Carboxylest_S33"/>
</dbReference>
<evidence type="ECO:0000259" key="6">
    <source>
        <dbReference type="Pfam" id="PF00561"/>
    </source>
</evidence>
<gene>
    <name evidence="8" type="ORF">E1267_07600</name>
</gene>
<evidence type="ECO:0000256" key="3">
    <source>
        <dbReference type="ARBA" id="ARBA00022801"/>
    </source>
</evidence>
<evidence type="ECO:0000259" key="7">
    <source>
        <dbReference type="Pfam" id="PF08386"/>
    </source>
</evidence>
<feature type="domain" description="Peptidase S33 tripeptidyl aminopeptidase-like C-terminal" evidence="7">
    <location>
        <begin position="399"/>
        <end position="487"/>
    </location>
</feature>
<accession>A0A4R4NJ08</accession>
<feature type="domain" description="AB hydrolase-1" evidence="6">
    <location>
        <begin position="101"/>
        <end position="281"/>
    </location>
</feature>
<evidence type="ECO:0000256" key="1">
    <source>
        <dbReference type="ARBA" id="ARBA00010088"/>
    </source>
</evidence>
<comment type="similarity">
    <text evidence="1">Belongs to the peptidase S33 family.</text>
</comment>
<organism evidence="8 9">
    <name type="scientific">Nonomuraea longispora</name>
    <dbReference type="NCBI Taxonomy" id="1848320"/>
    <lineage>
        <taxon>Bacteria</taxon>
        <taxon>Bacillati</taxon>
        <taxon>Actinomycetota</taxon>
        <taxon>Actinomycetes</taxon>
        <taxon>Streptosporangiales</taxon>
        <taxon>Streptosporangiaceae</taxon>
        <taxon>Nonomuraea</taxon>
    </lineage>
</organism>
<evidence type="ECO:0000256" key="5">
    <source>
        <dbReference type="SAM" id="SignalP"/>
    </source>
</evidence>
<dbReference type="InterPro" id="IPR013595">
    <property type="entry name" value="Pept_S33_TAP-like_C"/>
</dbReference>
<keyword evidence="2 5" id="KW-0732">Signal</keyword>
<dbReference type="Pfam" id="PF00561">
    <property type="entry name" value="Abhydrolase_1"/>
    <property type="match status" value="1"/>
</dbReference>
<dbReference type="EMBL" id="SMJZ01000018">
    <property type="protein sequence ID" value="TDC09338.1"/>
    <property type="molecule type" value="Genomic_DNA"/>
</dbReference>
<comment type="caution">
    <text evidence="8">The sequence shown here is derived from an EMBL/GenBank/DDBJ whole genome shotgun (WGS) entry which is preliminary data.</text>
</comment>